<organism evidence="2 3">
    <name type="scientific">Tanacetum coccineum</name>
    <dbReference type="NCBI Taxonomy" id="301880"/>
    <lineage>
        <taxon>Eukaryota</taxon>
        <taxon>Viridiplantae</taxon>
        <taxon>Streptophyta</taxon>
        <taxon>Embryophyta</taxon>
        <taxon>Tracheophyta</taxon>
        <taxon>Spermatophyta</taxon>
        <taxon>Magnoliopsida</taxon>
        <taxon>eudicotyledons</taxon>
        <taxon>Gunneridae</taxon>
        <taxon>Pentapetalae</taxon>
        <taxon>asterids</taxon>
        <taxon>campanulids</taxon>
        <taxon>Asterales</taxon>
        <taxon>Asteraceae</taxon>
        <taxon>Asteroideae</taxon>
        <taxon>Anthemideae</taxon>
        <taxon>Anthemidinae</taxon>
        <taxon>Tanacetum</taxon>
    </lineage>
</organism>
<reference evidence="2" key="1">
    <citation type="journal article" date="2022" name="Int. J. Mol. Sci.">
        <title>Draft Genome of Tanacetum Coccineum: Genomic Comparison of Closely Related Tanacetum-Family Plants.</title>
        <authorList>
            <person name="Yamashiro T."/>
            <person name="Shiraishi A."/>
            <person name="Nakayama K."/>
            <person name="Satake H."/>
        </authorList>
    </citation>
    <scope>NUCLEOTIDE SEQUENCE</scope>
</reference>
<evidence type="ECO:0000313" key="3">
    <source>
        <dbReference type="Proteomes" id="UP001151760"/>
    </source>
</evidence>
<proteinExistence type="predicted"/>
<feature type="compositionally biased region" description="Low complexity" evidence="1">
    <location>
        <begin position="28"/>
        <end position="50"/>
    </location>
</feature>
<name>A0ABQ5HGJ7_9ASTR</name>
<feature type="compositionally biased region" description="Polar residues" evidence="1">
    <location>
        <begin position="53"/>
        <end position="63"/>
    </location>
</feature>
<evidence type="ECO:0000256" key="1">
    <source>
        <dbReference type="SAM" id="MobiDB-lite"/>
    </source>
</evidence>
<dbReference type="EMBL" id="BQNB010019600">
    <property type="protein sequence ID" value="GJT87018.1"/>
    <property type="molecule type" value="Genomic_DNA"/>
</dbReference>
<protein>
    <submittedName>
        <fullName evidence="2">Uncharacterized protein</fullName>
    </submittedName>
</protein>
<keyword evidence="3" id="KW-1185">Reference proteome</keyword>
<feature type="compositionally biased region" description="Low complexity" evidence="1">
    <location>
        <begin position="79"/>
        <end position="93"/>
    </location>
</feature>
<reference evidence="2" key="2">
    <citation type="submission" date="2022-01" db="EMBL/GenBank/DDBJ databases">
        <authorList>
            <person name="Yamashiro T."/>
            <person name="Shiraishi A."/>
            <person name="Satake H."/>
            <person name="Nakayama K."/>
        </authorList>
    </citation>
    <scope>NUCLEOTIDE SEQUENCE</scope>
</reference>
<comment type="caution">
    <text evidence="2">The sequence shown here is derived from an EMBL/GenBank/DDBJ whole genome shotgun (WGS) entry which is preliminary data.</text>
</comment>
<accession>A0ABQ5HGJ7</accession>
<sequence length="219" mass="24250">MDLTQQDDESHTPSPITKSPSPSPPNAPSKTPSTKDASSTFGTTSSSFESKPCYSSFSSKTTPFPQPTNPFLYDPLDAPPRSSNPLPLQSNPSLDITLSLSPINSLDNMFETPSSPSPPPPPQLPLMGHPIYFNVIDYHRAHCLCCFHNRNLILSLRDDMHFMFSHIEYLLTFVIASPSPPHHGTSFMFPNKCLPNLLSKQSSMNQESSRTYVAPRILM</sequence>
<evidence type="ECO:0000313" key="2">
    <source>
        <dbReference type="EMBL" id="GJT87018.1"/>
    </source>
</evidence>
<dbReference type="Proteomes" id="UP001151760">
    <property type="component" value="Unassembled WGS sequence"/>
</dbReference>
<gene>
    <name evidence="2" type="ORF">Tco_1068735</name>
</gene>
<feature type="region of interest" description="Disordered" evidence="1">
    <location>
        <begin position="1"/>
        <end position="93"/>
    </location>
</feature>